<dbReference type="InterPro" id="IPR035914">
    <property type="entry name" value="Sperma_CUB_dom_sf"/>
</dbReference>
<dbReference type="InterPro" id="IPR000859">
    <property type="entry name" value="CUB_dom"/>
</dbReference>
<feature type="domain" description="CUB" evidence="4">
    <location>
        <begin position="1"/>
        <end position="77"/>
    </location>
</feature>
<dbReference type="SMART" id="SM00192">
    <property type="entry name" value="LDLa"/>
    <property type="match status" value="1"/>
</dbReference>
<dbReference type="EMBL" id="OV725077">
    <property type="protein sequence ID" value="CAH1391251.1"/>
    <property type="molecule type" value="Genomic_DNA"/>
</dbReference>
<dbReference type="SUPFAM" id="SSF57424">
    <property type="entry name" value="LDL receptor-like module"/>
    <property type="match status" value="1"/>
</dbReference>
<comment type="caution">
    <text evidence="2">Lacks conserved residue(s) required for the propagation of feature annotation.</text>
</comment>
<dbReference type="AlphaFoldDB" id="A0A9P0ECD0"/>
<feature type="domain" description="CUB" evidence="4">
    <location>
        <begin position="91"/>
        <end position="220"/>
    </location>
</feature>
<evidence type="ECO:0000313" key="5">
    <source>
        <dbReference type="EMBL" id="CAH1391251.1"/>
    </source>
</evidence>
<sequence length="642" mass="70876">MTCPMRPISSGAEHCPYDYIKIYDGKDVTYPVIGTFCGMGKFPYSIIGTSEDLFVEFVSSPAGPLLNTGFHFNVGNWPGHVETAGSRNSTCDWLLTYEDLAASGDSEGIFLSVAHWYPPHTSCTYLIQGLKDQIVRLYFPSFRINRIESPIAMFDGDCGESLTLYDASWPDDSKIIKTFCDTFSRPMEKHDFVSTDSALFVRFESKTGSYSGSSLYYWAHYDFFNNTHFGTAVEGTACDEEFSSWNTVSGYLRSPLNTLVYKRSSSGQYLTCKYTFVTDRRLYARVILTINSINFKELPYNLGSCEDCWGGRHDKLLIWEPGNSSRIPSGPGPGAHCHCRNTAIQIGAPVARVVSSSESLSLELRVDSSRAASNYFKHSGALFEGRYEFVHSPLCGPAVIPASTEGELHFPHYEALGYTEPPRSIRCIWEIRVNKDRDVWLHFDKVRFTTRDCQDGRLEVYLPGRPDHPFMSICGHNVSSKEMPPLTSVDLTGQTPGESPSVRIQFIGTMTPARAAFKIAWTELFHLPRNPDGTLMTSKLTEELGASASPKGECDFLCPGDSGLCIPGHLVCNGIVNCPGWHNESGDEGPETCAARAEPPPTNWTILGLGACGGALLALACLILACRICCPCCSKSPDDTDY</sequence>
<evidence type="ECO:0000256" key="2">
    <source>
        <dbReference type="PROSITE-ProRule" id="PRU00059"/>
    </source>
</evidence>
<dbReference type="Gene3D" id="2.60.120.290">
    <property type="entry name" value="Spermadhesin, CUB domain"/>
    <property type="match status" value="3"/>
</dbReference>
<organism evidence="5 6">
    <name type="scientific">Nezara viridula</name>
    <name type="common">Southern green stink bug</name>
    <name type="synonym">Cimex viridulus</name>
    <dbReference type="NCBI Taxonomy" id="85310"/>
    <lineage>
        <taxon>Eukaryota</taxon>
        <taxon>Metazoa</taxon>
        <taxon>Ecdysozoa</taxon>
        <taxon>Arthropoda</taxon>
        <taxon>Hexapoda</taxon>
        <taxon>Insecta</taxon>
        <taxon>Pterygota</taxon>
        <taxon>Neoptera</taxon>
        <taxon>Paraneoptera</taxon>
        <taxon>Hemiptera</taxon>
        <taxon>Heteroptera</taxon>
        <taxon>Panheteroptera</taxon>
        <taxon>Pentatomomorpha</taxon>
        <taxon>Pentatomoidea</taxon>
        <taxon>Pentatomidae</taxon>
        <taxon>Pentatominae</taxon>
        <taxon>Nezara</taxon>
    </lineage>
</organism>
<accession>A0A9P0ECD0</accession>
<evidence type="ECO:0000256" key="1">
    <source>
        <dbReference type="ARBA" id="ARBA00023157"/>
    </source>
</evidence>
<keyword evidence="3" id="KW-0472">Membrane</keyword>
<evidence type="ECO:0000259" key="4">
    <source>
        <dbReference type="PROSITE" id="PS01180"/>
    </source>
</evidence>
<gene>
    <name evidence="5" type="ORF">NEZAVI_LOCUS2298</name>
</gene>
<keyword evidence="6" id="KW-1185">Reference proteome</keyword>
<dbReference type="Proteomes" id="UP001152798">
    <property type="component" value="Chromosome 1"/>
</dbReference>
<dbReference type="SMART" id="SM00042">
    <property type="entry name" value="CUB"/>
    <property type="match status" value="2"/>
</dbReference>
<dbReference type="SUPFAM" id="SSF49854">
    <property type="entry name" value="Spermadhesin, CUB domain"/>
    <property type="match status" value="3"/>
</dbReference>
<evidence type="ECO:0000313" key="6">
    <source>
        <dbReference type="Proteomes" id="UP001152798"/>
    </source>
</evidence>
<name>A0A9P0ECD0_NEZVI</name>
<dbReference type="CDD" id="cd00041">
    <property type="entry name" value="CUB"/>
    <property type="match status" value="2"/>
</dbReference>
<feature type="domain" description="CUB" evidence="4">
    <location>
        <begin position="395"/>
        <end position="524"/>
    </location>
</feature>
<dbReference type="InterPro" id="IPR002172">
    <property type="entry name" value="LDrepeatLR_classA_rpt"/>
</dbReference>
<keyword evidence="1" id="KW-1015">Disulfide bond</keyword>
<dbReference type="PANTHER" id="PTHR47537:SF1">
    <property type="entry name" value="CUB DOMAIN-CONTAINING PROTEIN"/>
    <property type="match status" value="1"/>
</dbReference>
<dbReference type="Pfam" id="PF00431">
    <property type="entry name" value="CUB"/>
    <property type="match status" value="2"/>
</dbReference>
<dbReference type="OrthoDB" id="6155811at2759"/>
<dbReference type="InterPro" id="IPR036055">
    <property type="entry name" value="LDL_receptor-like_sf"/>
</dbReference>
<dbReference type="InterPro" id="IPR053207">
    <property type="entry name" value="Non-NMDA_GluR_Accessory"/>
</dbReference>
<keyword evidence="3" id="KW-0812">Transmembrane</keyword>
<dbReference type="PANTHER" id="PTHR47537">
    <property type="entry name" value="CUBILIN"/>
    <property type="match status" value="1"/>
</dbReference>
<feature type="transmembrane region" description="Helical" evidence="3">
    <location>
        <begin position="604"/>
        <end position="626"/>
    </location>
</feature>
<proteinExistence type="predicted"/>
<evidence type="ECO:0000256" key="3">
    <source>
        <dbReference type="SAM" id="Phobius"/>
    </source>
</evidence>
<dbReference type="GO" id="GO:0005886">
    <property type="term" value="C:plasma membrane"/>
    <property type="evidence" value="ECO:0007669"/>
    <property type="project" value="TreeGrafter"/>
</dbReference>
<dbReference type="PROSITE" id="PS01180">
    <property type="entry name" value="CUB"/>
    <property type="match status" value="3"/>
</dbReference>
<protein>
    <recommendedName>
        <fullName evidence="4">CUB domain-containing protein</fullName>
    </recommendedName>
</protein>
<reference evidence="5" key="1">
    <citation type="submission" date="2022-01" db="EMBL/GenBank/DDBJ databases">
        <authorList>
            <person name="King R."/>
        </authorList>
    </citation>
    <scope>NUCLEOTIDE SEQUENCE</scope>
</reference>
<keyword evidence="3" id="KW-1133">Transmembrane helix</keyword>